<protein>
    <submittedName>
        <fullName evidence="3">CAP domain-containing protein</fullName>
    </submittedName>
</protein>
<name>A0ABV1P3W9_9ACTN</name>
<reference evidence="3 4" key="1">
    <citation type="submission" date="2024-02" db="EMBL/GenBank/DDBJ databases">
        <title>Full genome sequence of Nocardioides kribbensis.</title>
        <authorList>
            <person name="Poletto B.L."/>
            <person name="Silva G."/>
            <person name="Galante D."/>
            <person name="Campos K.R."/>
            <person name="Santos M.B.N."/>
            <person name="Sacchi C.T."/>
        </authorList>
    </citation>
    <scope>NUCLEOTIDE SEQUENCE [LARGE SCALE GENOMIC DNA]</scope>
    <source>
        <strain evidence="3 4">O4R</strain>
    </source>
</reference>
<organism evidence="3 4">
    <name type="scientific">Nocardioides kribbensis</name>
    <dbReference type="NCBI Taxonomy" id="305517"/>
    <lineage>
        <taxon>Bacteria</taxon>
        <taxon>Bacillati</taxon>
        <taxon>Actinomycetota</taxon>
        <taxon>Actinomycetes</taxon>
        <taxon>Propionibacteriales</taxon>
        <taxon>Nocardioidaceae</taxon>
        <taxon>Nocardioides</taxon>
    </lineage>
</organism>
<sequence>MNSRTPAPTTSRLAALVAAPAVLAALVAAPGPAVAAGAEAQQRYQGAAVRHTNGERTERDLVALKRQKCVQKYAVKQARWMAANETMAHQDLQPILSDCGLRSVGENVAYGYAGGKAVVAAWMDSPGHRANILEPSYRLLGLAARTDDDGTWYVAQVFGRK</sequence>
<dbReference type="Gene3D" id="3.40.33.10">
    <property type="entry name" value="CAP"/>
    <property type="match status" value="1"/>
</dbReference>
<dbReference type="Pfam" id="PF00188">
    <property type="entry name" value="CAP"/>
    <property type="match status" value="1"/>
</dbReference>
<dbReference type="EMBL" id="JBEGDP010000040">
    <property type="protein sequence ID" value="MEQ7849438.1"/>
    <property type="molecule type" value="Genomic_DNA"/>
</dbReference>
<feature type="chain" id="PRO_5045374720" evidence="1">
    <location>
        <begin position="36"/>
        <end position="161"/>
    </location>
</feature>
<keyword evidence="1" id="KW-0732">Signal</keyword>
<dbReference type="InterPro" id="IPR014044">
    <property type="entry name" value="CAP_dom"/>
</dbReference>
<proteinExistence type="predicted"/>
<evidence type="ECO:0000259" key="2">
    <source>
        <dbReference type="Pfam" id="PF00188"/>
    </source>
</evidence>
<comment type="caution">
    <text evidence="3">The sequence shown here is derived from an EMBL/GenBank/DDBJ whole genome shotgun (WGS) entry which is preliminary data.</text>
</comment>
<dbReference type="PANTHER" id="PTHR31157:SF1">
    <property type="entry name" value="SCP DOMAIN-CONTAINING PROTEIN"/>
    <property type="match status" value="1"/>
</dbReference>
<keyword evidence="4" id="KW-1185">Reference proteome</keyword>
<evidence type="ECO:0000256" key="1">
    <source>
        <dbReference type="SAM" id="SignalP"/>
    </source>
</evidence>
<evidence type="ECO:0000313" key="3">
    <source>
        <dbReference type="EMBL" id="MEQ7849438.1"/>
    </source>
</evidence>
<dbReference type="CDD" id="cd05379">
    <property type="entry name" value="CAP_bacterial"/>
    <property type="match status" value="1"/>
</dbReference>
<dbReference type="SUPFAM" id="SSF55797">
    <property type="entry name" value="PR-1-like"/>
    <property type="match status" value="1"/>
</dbReference>
<gene>
    <name evidence="3" type="ORF">V6R90_19345</name>
</gene>
<evidence type="ECO:0000313" key="4">
    <source>
        <dbReference type="Proteomes" id="UP001482520"/>
    </source>
</evidence>
<dbReference type="PANTHER" id="PTHR31157">
    <property type="entry name" value="SCP DOMAIN-CONTAINING PROTEIN"/>
    <property type="match status" value="1"/>
</dbReference>
<dbReference type="InterPro" id="IPR035940">
    <property type="entry name" value="CAP_sf"/>
</dbReference>
<accession>A0ABV1P3W9</accession>
<dbReference type="Proteomes" id="UP001482520">
    <property type="component" value="Unassembled WGS sequence"/>
</dbReference>
<feature type="signal peptide" evidence="1">
    <location>
        <begin position="1"/>
        <end position="35"/>
    </location>
</feature>
<dbReference type="RefSeq" id="WP_349499259.1">
    <property type="nucleotide sequence ID" value="NZ_JBEFCW010000296.1"/>
</dbReference>
<feature type="domain" description="SCP" evidence="2">
    <location>
        <begin position="50"/>
        <end position="156"/>
    </location>
</feature>